<feature type="region of interest" description="Disordered" evidence="1">
    <location>
        <begin position="1"/>
        <end position="62"/>
    </location>
</feature>
<reference evidence="2" key="3">
    <citation type="submission" date="2010-06" db="EMBL/GenBank/DDBJ databases">
        <title>Molecular Targeted Screening of Potential Ansamycin Producers from Actinomycetes.</title>
        <authorList>
            <person name="Wu L."/>
            <person name="Zhang H."/>
            <person name="Gao Q."/>
            <person name="Han F."/>
            <person name="Sun G."/>
            <person name="Wang Y."/>
        </authorList>
    </citation>
    <scope>NUCLEOTIDE SEQUENCE</scope>
    <source>
        <strain evidence="2">4-66a</strain>
    </source>
</reference>
<feature type="non-terminal residue" evidence="2">
    <location>
        <position position="127"/>
    </location>
</feature>
<dbReference type="Gene3D" id="1.10.150.240">
    <property type="entry name" value="Putative phosphatase, domain 2"/>
    <property type="match status" value="1"/>
</dbReference>
<proteinExistence type="predicted"/>
<protein>
    <submittedName>
        <fullName evidence="2">Phosphatase</fullName>
    </submittedName>
</protein>
<reference evidence="2" key="2">
    <citation type="journal article" date="2009" name="J. Appl. Microbiol.">
        <title>PCR screening of 3-amino-5-hydroxybenzoic acid synthase gene leads to identification of ansamycins and AHBA-related antibiotic producers in Actinomycetes.</title>
        <authorList>
            <person name="Huitu Z."/>
            <person name="Linzhuan W."/>
            <person name="Aiming L."/>
            <person name="Guizhi S."/>
            <person name="Feng H."/>
            <person name="Qiuping L."/>
            <person name="Yuzhen W."/>
            <person name="Huanzhang X."/>
            <person name="Qunjie G."/>
            <person name="Yiguang W."/>
        </authorList>
    </citation>
    <scope>NUCLEOTIDE SEQUENCE</scope>
    <source>
        <strain evidence="2">4-66a</strain>
    </source>
</reference>
<feature type="compositionally biased region" description="Basic residues" evidence="1">
    <location>
        <begin position="31"/>
        <end position="40"/>
    </location>
</feature>
<organism evidence="2">
    <name type="scientific">Streptomyces sp. 4-66a</name>
    <dbReference type="NCBI Taxonomy" id="476715"/>
    <lineage>
        <taxon>Bacteria</taxon>
        <taxon>Bacillati</taxon>
        <taxon>Actinomycetota</taxon>
        <taxon>Actinomycetes</taxon>
        <taxon>Kitasatosporales</taxon>
        <taxon>Streptomycetaceae</taxon>
        <taxon>Streptomyces</taxon>
    </lineage>
</organism>
<dbReference type="EMBL" id="EU178783">
    <property type="protein sequence ID" value="ADI56552.1"/>
    <property type="molecule type" value="Genomic_DNA"/>
</dbReference>
<evidence type="ECO:0000313" key="2">
    <source>
        <dbReference type="EMBL" id="ADI56552.1"/>
    </source>
</evidence>
<feature type="compositionally biased region" description="Low complexity" evidence="1">
    <location>
        <begin position="18"/>
        <end position="29"/>
    </location>
</feature>
<accession>D7EYW7</accession>
<dbReference type="SUPFAM" id="SSF56784">
    <property type="entry name" value="HAD-like"/>
    <property type="match status" value="1"/>
</dbReference>
<reference evidence="2" key="1">
    <citation type="submission" date="2007-11" db="EMBL/GenBank/DDBJ databases">
        <title>Mining ansamycin production by inactivating the oxidoreductase genes in 3-amino-5-hydroxybenzoic acid (AHBA) gene cluster in Actinomyces with Red/ET recombination constructed universal targeting vector.</title>
        <authorList>
            <person name="Wang G."/>
            <person name="Zhang H."/>
            <person name="Sun G."/>
            <person name="Zhang J."/>
            <person name="Wang Y."/>
        </authorList>
    </citation>
    <scope>NUCLEOTIDE SEQUENCE</scope>
    <source>
        <strain evidence="2">4-66a</strain>
    </source>
</reference>
<dbReference type="InterPro" id="IPR036412">
    <property type="entry name" value="HAD-like_sf"/>
</dbReference>
<name>D7EYW7_9ACTN</name>
<evidence type="ECO:0000256" key="1">
    <source>
        <dbReference type="SAM" id="MobiDB-lite"/>
    </source>
</evidence>
<dbReference type="AlphaFoldDB" id="D7EYW7"/>
<dbReference type="InterPro" id="IPR023198">
    <property type="entry name" value="PGP-like_dom2"/>
</dbReference>
<dbReference type="Gene3D" id="3.40.50.1000">
    <property type="entry name" value="HAD superfamily/HAD-like"/>
    <property type="match status" value="1"/>
</dbReference>
<dbReference type="InterPro" id="IPR023214">
    <property type="entry name" value="HAD_sf"/>
</dbReference>
<sequence length="127" mass="13951">MTADAGVTGTTDRRSVNATARTAATAARRPTSPHHAKERHRTMDSLGTSQDRAAPGARTDRTEPIDAVVFDLDGVLVNSFAVMREAFRTAYAEVVGNGEPPFDEYERHLGRYFPDIMRIMGLPLEMS</sequence>